<dbReference type="Proteomes" id="UP000887569">
    <property type="component" value="Unplaced"/>
</dbReference>
<sequence length="101" mass="11680">MSLVRTVYKYYSQFIERFLQIPRNDSAKRNASNEKLFNAESDSATPSRTPLRAWSQSELDVLRGRSIYGTHHCKQHVCRHHTGVEETYALLPPQEGDESLK</sequence>
<keyword evidence="1" id="KW-1185">Reference proteome</keyword>
<organism evidence="1 2">
    <name type="scientific">Parascaris univalens</name>
    <name type="common">Nematode worm</name>
    <dbReference type="NCBI Taxonomy" id="6257"/>
    <lineage>
        <taxon>Eukaryota</taxon>
        <taxon>Metazoa</taxon>
        <taxon>Ecdysozoa</taxon>
        <taxon>Nematoda</taxon>
        <taxon>Chromadorea</taxon>
        <taxon>Rhabditida</taxon>
        <taxon>Spirurina</taxon>
        <taxon>Ascaridomorpha</taxon>
        <taxon>Ascaridoidea</taxon>
        <taxon>Ascarididae</taxon>
        <taxon>Parascaris</taxon>
    </lineage>
</organism>
<protein>
    <submittedName>
        <fullName evidence="2">Uncharacterized protein</fullName>
    </submittedName>
</protein>
<evidence type="ECO:0000313" key="1">
    <source>
        <dbReference type="Proteomes" id="UP000887569"/>
    </source>
</evidence>
<accession>A0A915AV51</accession>
<reference evidence="2" key="1">
    <citation type="submission" date="2022-11" db="UniProtKB">
        <authorList>
            <consortium name="WormBaseParasite"/>
        </authorList>
    </citation>
    <scope>IDENTIFICATION</scope>
</reference>
<evidence type="ECO:0000313" key="2">
    <source>
        <dbReference type="WBParaSite" id="PgR015_g113_t02"/>
    </source>
</evidence>
<proteinExistence type="predicted"/>
<dbReference type="WBParaSite" id="PgR015_g113_t02">
    <property type="protein sequence ID" value="PgR015_g113_t02"/>
    <property type="gene ID" value="PgR015_g113"/>
</dbReference>
<name>A0A915AV51_PARUN</name>
<dbReference type="AlphaFoldDB" id="A0A915AV51"/>